<dbReference type="Proteomes" id="UP000256845">
    <property type="component" value="Unassembled WGS sequence"/>
</dbReference>
<dbReference type="EMBL" id="QRDW01000010">
    <property type="protein sequence ID" value="RED46181.1"/>
    <property type="molecule type" value="Genomic_DNA"/>
</dbReference>
<reference evidence="1 2" key="1">
    <citation type="submission" date="2018-07" db="EMBL/GenBank/DDBJ databases">
        <title>Genomic Encyclopedia of Type Strains, Phase III (KMG-III): the genomes of soil and plant-associated and newly described type strains.</title>
        <authorList>
            <person name="Whitman W."/>
        </authorList>
    </citation>
    <scope>NUCLEOTIDE SEQUENCE [LARGE SCALE GENOMIC DNA]</scope>
    <source>
        <strain evidence="1 2">CECT 8488</strain>
    </source>
</reference>
<dbReference type="AlphaFoldDB" id="A0A3D9HAH6"/>
<organism evidence="1 2">
    <name type="scientific">Aestuariispira insulae</name>
    <dbReference type="NCBI Taxonomy" id="1461337"/>
    <lineage>
        <taxon>Bacteria</taxon>
        <taxon>Pseudomonadati</taxon>
        <taxon>Pseudomonadota</taxon>
        <taxon>Alphaproteobacteria</taxon>
        <taxon>Rhodospirillales</taxon>
        <taxon>Kiloniellaceae</taxon>
        <taxon>Aestuariispira</taxon>
    </lineage>
</organism>
<sequence length="65" mass="6636">MDATGAVALNNLQTRQQFALKSLKTSLDQSAQAVELVENVAGGEAGGIAQPLNSSGRGQIVNILA</sequence>
<gene>
    <name evidence="1" type="ORF">DFP90_11090</name>
</gene>
<proteinExistence type="predicted"/>
<accession>A0A3D9HAH6</accession>
<name>A0A3D9HAH6_9PROT</name>
<comment type="caution">
    <text evidence="1">The sequence shown here is derived from an EMBL/GenBank/DDBJ whole genome shotgun (WGS) entry which is preliminary data.</text>
</comment>
<evidence type="ECO:0000313" key="2">
    <source>
        <dbReference type="Proteomes" id="UP000256845"/>
    </source>
</evidence>
<protein>
    <recommendedName>
        <fullName evidence="3">Flagellin-like protein</fullName>
    </recommendedName>
</protein>
<keyword evidence="2" id="KW-1185">Reference proteome</keyword>
<evidence type="ECO:0008006" key="3">
    <source>
        <dbReference type="Google" id="ProtNLM"/>
    </source>
</evidence>
<evidence type="ECO:0000313" key="1">
    <source>
        <dbReference type="EMBL" id="RED46181.1"/>
    </source>
</evidence>
<dbReference type="RefSeq" id="WP_115938167.1">
    <property type="nucleotide sequence ID" value="NZ_QRDW01000010.1"/>
</dbReference>